<evidence type="ECO:0000256" key="6">
    <source>
        <dbReference type="ARBA" id="ARBA00023163"/>
    </source>
</evidence>
<evidence type="ECO:0000256" key="5">
    <source>
        <dbReference type="ARBA" id="ARBA00023125"/>
    </source>
</evidence>
<protein>
    <recommendedName>
        <fullName evidence="7 8">Arginine repressor</fullName>
    </recommendedName>
</protein>
<organism evidence="11 12">
    <name type="scientific">Alicyclobacillus dauci</name>
    <dbReference type="NCBI Taxonomy" id="1475485"/>
    <lineage>
        <taxon>Bacteria</taxon>
        <taxon>Bacillati</taxon>
        <taxon>Bacillota</taxon>
        <taxon>Bacilli</taxon>
        <taxon>Bacillales</taxon>
        <taxon>Alicyclobacillaceae</taxon>
        <taxon>Alicyclobacillus</taxon>
    </lineage>
</organism>
<dbReference type="Proteomes" id="UP001164803">
    <property type="component" value="Chromosome"/>
</dbReference>
<keyword evidence="12" id="KW-1185">Reference proteome</keyword>
<keyword evidence="7" id="KW-0028">Amino-acid biosynthesis</keyword>
<dbReference type="SUPFAM" id="SSF46785">
    <property type="entry name" value="Winged helix' DNA-binding domain"/>
    <property type="match status" value="1"/>
</dbReference>
<gene>
    <name evidence="7 11" type="primary">argR</name>
    <name evidence="11" type="ORF">NZD86_05405</name>
</gene>
<dbReference type="PRINTS" id="PR01467">
    <property type="entry name" value="ARGREPRESSOR"/>
</dbReference>
<dbReference type="PANTHER" id="PTHR34471:SF1">
    <property type="entry name" value="ARGININE REPRESSOR"/>
    <property type="match status" value="1"/>
</dbReference>
<dbReference type="EMBL" id="CP104064">
    <property type="protein sequence ID" value="WAH37929.1"/>
    <property type="molecule type" value="Genomic_DNA"/>
</dbReference>
<evidence type="ECO:0000259" key="9">
    <source>
        <dbReference type="Pfam" id="PF01316"/>
    </source>
</evidence>
<evidence type="ECO:0000256" key="1">
    <source>
        <dbReference type="ARBA" id="ARBA00004496"/>
    </source>
</evidence>
<dbReference type="InterPro" id="IPR036390">
    <property type="entry name" value="WH_DNA-bd_sf"/>
</dbReference>
<feature type="domain" description="Arginine repressor C-terminal" evidence="10">
    <location>
        <begin position="79"/>
        <end position="144"/>
    </location>
</feature>
<dbReference type="Gene3D" id="3.30.1360.40">
    <property type="match status" value="1"/>
</dbReference>
<comment type="pathway">
    <text evidence="7">Amino-acid biosynthesis; L-arginine biosynthesis [regulation].</text>
</comment>
<keyword evidence="7" id="KW-0055">Arginine biosynthesis</keyword>
<dbReference type="RefSeq" id="WP_268045463.1">
    <property type="nucleotide sequence ID" value="NZ_CP104064.1"/>
</dbReference>
<dbReference type="PANTHER" id="PTHR34471">
    <property type="entry name" value="ARGININE REPRESSOR"/>
    <property type="match status" value="1"/>
</dbReference>
<dbReference type="InterPro" id="IPR020900">
    <property type="entry name" value="Arg_repress_DNA-bd"/>
</dbReference>
<evidence type="ECO:0000256" key="7">
    <source>
        <dbReference type="HAMAP-Rule" id="MF_00173"/>
    </source>
</evidence>
<comment type="function">
    <text evidence="7">Regulates arginine biosynthesis genes.</text>
</comment>
<evidence type="ECO:0000256" key="3">
    <source>
        <dbReference type="ARBA" id="ARBA00022490"/>
    </source>
</evidence>
<keyword evidence="3 7" id="KW-0963">Cytoplasm</keyword>
<dbReference type="NCBIfam" id="TIGR01529">
    <property type="entry name" value="argR_whole"/>
    <property type="match status" value="1"/>
</dbReference>
<name>A0ABY6Z597_9BACL</name>
<dbReference type="HAMAP" id="MF_00173">
    <property type="entry name" value="Arg_repressor"/>
    <property type="match status" value="1"/>
</dbReference>
<dbReference type="Gene3D" id="1.10.10.10">
    <property type="entry name" value="Winged helix-like DNA-binding domain superfamily/Winged helix DNA-binding domain"/>
    <property type="match status" value="1"/>
</dbReference>
<evidence type="ECO:0000259" key="10">
    <source>
        <dbReference type="Pfam" id="PF02863"/>
    </source>
</evidence>
<dbReference type="InterPro" id="IPR036251">
    <property type="entry name" value="Arg_repress_C_sf"/>
</dbReference>
<sequence length="148" mass="16161">MKEQRLMRIRELVSQFEIETQEELVRALEESGYAVTQATISRDIKELQLIKVVGASGRYKYAIPVVAATITLDALRRKLADVFVSKARTGNLVVIKVLPGNAHAIGAMIDSMNHAGLLGTIAGDDTILLVCAEAEDAVRLLDTLLTEQ</sequence>
<dbReference type="Pfam" id="PF01316">
    <property type="entry name" value="Arg_repressor"/>
    <property type="match status" value="1"/>
</dbReference>
<evidence type="ECO:0000313" key="11">
    <source>
        <dbReference type="EMBL" id="WAH37929.1"/>
    </source>
</evidence>
<evidence type="ECO:0000256" key="8">
    <source>
        <dbReference type="NCBIfam" id="TIGR01529"/>
    </source>
</evidence>
<dbReference type="InterPro" id="IPR001669">
    <property type="entry name" value="Arg_repress"/>
</dbReference>
<keyword evidence="7" id="KW-0678">Repressor</keyword>
<evidence type="ECO:0000313" key="12">
    <source>
        <dbReference type="Proteomes" id="UP001164803"/>
    </source>
</evidence>
<comment type="subcellular location">
    <subcellularLocation>
        <location evidence="1 7">Cytoplasm</location>
    </subcellularLocation>
</comment>
<comment type="similarity">
    <text evidence="2 7">Belongs to the ArgR family.</text>
</comment>
<accession>A0ABY6Z597</accession>
<keyword evidence="6 7" id="KW-0804">Transcription</keyword>
<evidence type="ECO:0000256" key="4">
    <source>
        <dbReference type="ARBA" id="ARBA00023015"/>
    </source>
</evidence>
<keyword evidence="5 7" id="KW-0238">DNA-binding</keyword>
<dbReference type="Pfam" id="PF02863">
    <property type="entry name" value="Arg_repressor_C"/>
    <property type="match status" value="1"/>
</dbReference>
<dbReference type="SUPFAM" id="SSF55252">
    <property type="entry name" value="C-terminal domain of arginine repressor"/>
    <property type="match status" value="1"/>
</dbReference>
<reference evidence="11" key="1">
    <citation type="submission" date="2022-08" db="EMBL/GenBank/DDBJ databases">
        <title>Alicyclobacillus dauci DSM2870, complete genome.</title>
        <authorList>
            <person name="Wang Q."/>
            <person name="Cai R."/>
            <person name="Wang Z."/>
        </authorList>
    </citation>
    <scope>NUCLEOTIDE SEQUENCE</scope>
    <source>
        <strain evidence="11">DSM 28700</strain>
    </source>
</reference>
<proteinExistence type="inferred from homology"/>
<dbReference type="InterPro" id="IPR036388">
    <property type="entry name" value="WH-like_DNA-bd_sf"/>
</dbReference>
<keyword evidence="4 7" id="KW-0805">Transcription regulation</keyword>
<dbReference type="InterPro" id="IPR020899">
    <property type="entry name" value="Arg_repress_C"/>
</dbReference>
<evidence type="ECO:0000256" key="2">
    <source>
        <dbReference type="ARBA" id="ARBA00008316"/>
    </source>
</evidence>
<feature type="domain" description="Arginine repressor DNA-binding" evidence="9">
    <location>
        <begin position="2"/>
        <end position="64"/>
    </location>
</feature>